<keyword evidence="2" id="KW-1185">Reference proteome</keyword>
<evidence type="ECO:0000313" key="1">
    <source>
        <dbReference type="EMBL" id="RGS00185.1"/>
    </source>
</evidence>
<organism evidence="1 2">
    <name type="scientific">Phocaeicola coprocola</name>
    <dbReference type="NCBI Taxonomy" id="310298"/>
    <lineage>
        <taxon>Bacteria</taxon>
        <taxon>Pseudomonadati</taxon>
        <taxon>Bacteroidota</taxon>
        <taxon>Bacteroidia</taxon>
        <taxon>Bacteroidales</taxon>
        <taxon>Bacteroidaceae</taxon>
        <taxon>Phocaeicola</taxon>
    </lineage>
</organism>
<accession>A0A412GYZ1</accession>
<evidence type="ECO:0000313" key="2">
    <source>
        <dbReference type="Proteomes" id="UP000285864"/>
    </source>
</evidence>
<proteinExistence type="predicted"/>
<protein>
    <submittedName>
        <fullName evidence="1">Uncharacterized protein</fullName>
    </submittedName>
</protein>
<name>A0A412GYZ1_9BACT</name>
<gene>
    <name evidence="1" type="ORF">DWY20_00690</name>
</gene>
<sequence length="175" mass="19578">MKGYILNDYERSISIKNLKSIIGTPMYKKLAAGTLRFGASNNGKGERLVLVDSIPLKYMSQEARAAILFCSERMVQPVICAKNKKGPRAYRKERTVPVLSEPAEVIAEIRQLLYLLECQVPENRFPASHIPHQGDTSEYSACTRSRAEAGHRLFSAQCHCKCCRLSCPLCDEGLL</sequence>
<reference evidence="1 2" key="1">
    <citation type="submission" date="2018-08" db="EMBL/GenBank/DDBJ databases">
        <title>A genome reference for cultivated species of the human gut microbiota.</title>
        <authorList>
            <person name="Zou Y."/>
            <person name="Xue W."/>
            <person name="Luo G."/>
        </authorList>
    </citation>
    <scope>NUCLEOTIDE SEQUENCE [LARGE SCALE GENOMIC DNA]</scope>
    <source>
        <strain evidence="1 2">AF24-2</strain>
    </source>
</reference>
<dbReference type="Proteomes" id="UP000285864">
    <property type="component" value="Unassembled WGS sequence"/>
</dbReference>
<dbReference type="EMBL" id="QRUU01000002">
    <property type="protein sequence ID" value="RGS00185.1"/>
    <property type="molecule type" value="Genomic_DNA"/>
</dbReference>
<comment type="caution">
    <text evidence="1">The sequence shown here is derived from an EMBL/GenBank/DDBJ whole genome shotgun (WGS) entry which is preliminary data.</text>
</comment>
<dbReference type="AlphaFoldDB" id="A0A412GYZ1"/>